<dbReference type="Proteomes" id="UP000036338">
    <property type="component" value="Unassembled WGS sequence"/>
</dbReference>
<feature type="chain" id="PRO_5005267234" evidence="1">
    <location>
        <begin position="21"/>
        <end position="239"/>
    </location>
</feature>
<feature type="signal peptide" evidence="1">
    <location>
        <begin position="1"/>
        <end position="20"/>
    </location>
</feature>
<evidence type="ECO:0000313" key="3">
    <source>
        <dbReference type="EMBL" id="KML63743.1"/>
    </source>
</evidence>
<accession>A0A0J5XIQ4</accession>
<name>A0A0J5XIQ4_BURCE</name>
<protein>
    <submittedName>
        <fullName evidence="3">Pilus assembly protein PapD</fullName>
    </submittedName>
</protein>
<reference evidence="3 4" key="1">
    <citation type="submission" date="2015-05" db="EMBL/GenBank/DDBJ databases">
        <title>Draft genome of Burkholderia cepacia LK29.</title>
        <authorList>
            <person name="Chan X.Y."/>
        </authorList>
    </citation>
    <scope>NUCLEOTIDE SEQUENCE [LARGE SCALE GENOMIC DNA]</scope>
    <source>
        <strain evidence="3 4">LK29</strain>
    </source>
</reference>
<dbReference type="PANTHER" id="PTHR30251">
    <property type="entry name" value="PILUS ASSEMBLY CHAPERONE"/>
    <property type="match status" value="1"/>
</dbReference>
<dbReference type="InterPro" id="IPR016147">
    <property type="entry name" value="Pili_assmbl_chaperone_N"/>
</dbReference>
<dbReference type="PATRIC" id="fig|292.27.peg.59"/>
<dbReference type="InterPro" id="IPR008962">
    <property type="entry name" value="PapD-like_sf"/>
</dbReference>
<dbReference type="GO" id="GO:0030288">
    <property type="term" value="C:outer membrane-bounded periplasmic space"/>
    <property type="evidence" value="ECO:0007669"/>
    <property type="project" value="InterPro"/>
</dbReference>
<dbReference type="AlphaFoldDB" id="A0A0J5XIQ4"/>
<dbReference type="Pfam" id="PF00345">
    <property type="entry name" value="PapD_N"/>
    <property type="match status" value="1"/>
</dbReference>
<dbReference type="GO" id="GO:0071555">
    <property type="term" value="P:cell wall organization"/>
    <property type="evidence" value="ECO:0007669"/>
    <property type="project" value="InterPro"/>
</dbReference>
<feature type="domain" description="Pili assembly chaperone N-terminal" evidence="2">
    <location>
        <begin position="23"/>
        <end position="142"/>
    </location>
</feature>
<evidence type="ECO:0000259" key="2">
    <source>
        <dbReference type="Pfam" id="PF00345"/>
    </source>
</evidence>
<keyword evidence="1" id="KW-0732">Signal</keyword>
<dbReference type="PANTHER" id="PTHR30251:SF4">
    <property type="entry name" value="SLR1668 PROTEIN"/>
    <property type="match status" value="1"/>
</dbReference>
<proteinExistence type="predicted"/>
<dbReference type="Gene3D" id="2.60.40.10">
    <property type="entry name" value="Immunoglobulins"/>
    <property type="match status" value="1"/>
</dbReference>
<organism evidence="3 4">
    <name type="scientific">Burkholderia cepacia</name>
    <name type="common">Pseudomonas cepacia</name>
    <dbReference type="NCBI Taxonomy" id="292"/>
    <lineage>
        <taxon>Bacteria</taxon>
        <taxon>Pseudomonadati</taxon>
        <taxon>Pseudomonadota</taxon>
        <taxon>Betaproteobacteria</taxon>
        <taxon>Burkholderiales</taxon>
        <taxon>Burkholderiaceae</taxon>
        <taxon>Burkholderia</taxon>
        <taxon>Burkholderia cepacia complex</taxon>
    </lineage>
</organism>
<evidence type="ECO:0000313" key="4">
    <source>
        <dbReference type="Proteomes" id="UP000036338"/>
    </source>
</evidence>
<dbReference type="RefSeq" id="WP_048242467.1">
    <property type="nucleotide sequence ID" value="NZ_LDWR01000001.1"/>
</dbReference>
<dbReference type="InterPro" id="IPR013783">
    <property type="entry name" value="Ig-like_fold"/>
</dbReference>
<dbReference type="SUPFAM" id="SSF49354">
    <property type="entry name" value="PapD-like"/>
    <property type="match status" value="1"/>
</dbReference>
<comment type="caution">
    <text evidence="3">The sequence shown here is derived from an EMBL/GenBank/DDBJ whole genome shotgun (WGS) entry which is preliminary data.</text>
</comment>
<dbReference type="InterPro" id="IPR050643">
    <property type="entry name" value="Periplasmic_pilus_chap"/>
</dbReference>
<sequence>MTAIRRTLAALLCAAGAAHAASLQISPVTIEFGTDDTATGITLRNSGERPVYGQVRVFRWDQADGQDMLTPTQDLVASPPLIEVGTQSEQLIRVVRASRTPSGVEQSYRLLIDELPQPGEASTNGVSIRLRYSIPVFVEPASNGAPQLDWTLLRSNGGWVLRVRNGGARRAQLASVELVTGDGHAYPLTQGLLGYALAGRTSQWSVPLPAGVALGGKVTVRAAVNSQPASAVVAVEPPG</sequence>
<dbReference type="EMBL" id="LDWR01000001">
    <property type="protein sequence ID" value="KML63743.1"/>
    <property type="molecule type" value="Genomic_DNA"/>
</dbReference>
<gene>
    <name evidence="3" type="ORF">VL15_00295</name>
</gene>
<evidence type="ECO:0000256" key="1">
    <source>
        <dbReference type="SAM" id="SignalP"/>
    </source>
</evidence>